<dbReference type="InterPro" id="IPR017452">
    <property type="entry name" value="GPCR_Rhodpsn_7TM"/>
</dbReference>
<dbReference type="GO" id="GO:0005886">
    <property type="term" value="C:plasma membrane"/>
    <property type="evidence" value="ECO:0007669"/>
    <property type="project" value="TreeGrafter"/>
</dbReference>
<evidence type="ECO:0000256" key="2">
    <source>
        <dbReference type="ARBA" id="ARBA00022692"/>
    </source>
</evidence>
<evidence type="ECO:0000256" key="8">
    <source>
        <dbReference type="SAM" id="MobiDB-lite"/>
    </source>
</evidence>
<dbReference type="AlphaFoldDB" id="A0A8S4Q5K5"/>
<reference evidence="11" key="1">
    <citation type="submission" date="2022-03" db="EMBL/GenBank/DDBJ databases">
        <authorList>
            <person name="Martin C."/>
        </authorList>
    </citation>
    <scope>NUCLEOTIDE SEQUENCE</scope>
</reference>
<gene>
    <name evidence="11" type="ORF">OFUS_LOCUS23627</name>
</gene>
<evidence type="ECO:0000256" key="4">
    <source>
        <dbReference type="ARBA" id="ARBA00023040"/>
    </source>
</evidence>
<keyword evidence="5 9" id="KW-0472">Membrane</keyword>
<evidence type="ECO:0000256" key="3">
    <source>
        <dbReference type="ARBA" id="ARBA00022989"/>
    </source>
</evidence>
<comment type="caution">
    <text evidence="11">The sequence shown here is derived from an EMBL/GenBank/DDBJ whole genome shotgun (WGS) entry which is preliminary data.</text>
</comment>
<dbReference type="PANTHER" id="PTHR24243:SF230">
    <property type="entry name" value="G-PROTEIN COUPLED RECEPTORS FAMILY 1 PROFILE DOMAIN-CONTAINING PROTEIN"/>
    <property type="match status" value="1"/>
</dbReference>
<feature type="transmembrane region" description="Helical" evidence="9">
    <location>
        <begin position="108"/>
        <end position="128"/>
    </location>
</feature>
<feature type="transmembrane region" description="Helical" evidence="9">
    <location>
        <begin position="301"/>
        <end position="323"/>
    </location>
</feature>
<organism evidence="11 12">
    <name type="scientific">Owenia fusiformis</name>
    <name type="common">Polychaete worm</name>
    <dbReference type="NCBI Taxonomy" id="6347"/>
    <lineage>
        <taxon>Eukaryota</taxon>
        <taxon>Metazoa</taxon>
        <taxon>Spiralia</taxon>
        <taxon>Lophotrochozoa</taxon>
        <taxon>Annelida</taxon>
        <taxon>Polychaeta</taxon>
        <taxon>Sedentaria</taxon>
        <taxon>Canalipalpata</taxon>
        <taxon>Sabellida</taxon>
        <taxon>Oweniida</taxon>
        <taxon>Oweniidae</taxon>
        <taxon>Owenia</taxon>
    </lineage>
</organism>
<evidence type="ECO:0000256" key="5">
    <source>
        <dbReference type="ARBA" id="ARBA00023136"/>
    </source>
</evidence>
<keyword evidence="3 9" id="KW-1133">Transmembrane helix</keyword>
<dbReference type="Pfam" id="PF00001">
    <property type="entry name" value="7tm_1"/>
    <property type="match status" value="1"/>
</dbReference>
<evidence type="ECO:0000256" key="6">
    <source>
        <dbReference type="ARBA" id="ARBA00023170"/>
    </source>
</evidence>
<dbReference type="SUPFAM" id="SSF81321">
    <property type="entry name" value="Family A G protein-coupled receptor-like"/>
    <property type="match status" value="1"/>
</dbReference>
<proteinExistence type="predicted"/>
<feature type="compositionally biased region" description="Polar residues" evidence="8">
    <location>
        <begin position="422"/>
        <end position="431"/>
    </location>
</feature>
<feature type="region of interest" description="Disordered" evidence="8">
    <location>
        <begin position="540"/>
        <end position="566"/>
    </location>
</feature>
<evidence type="ECO:0000259" key="10">
    <source>
        <dbReference type="PROSITE" id="PS50262"/>
    </source>
</evidence>
<name>A0A8S4Q5K5_OWEFU</name>
<feature type="transmembrane region" description="Helical" evidence="9">
    <location>
        <begin position="255"/>
        <end position="281"/>
    </location>
</feature>
<comment type="subcellular location">
    <subcellularLocation>
        <location evidence="1">Membrane</location>
        <topology evidence="1">Multi-pass membrane protein</topology>
    </subcellularLocation>
</comment>
<protein>
    <recommendedName>
        <fullName evidence="10">G-protein coupled receptors family 1 profile domain-containing protein</fullName>
    </recommendedName>
</protein>
<dbReference type="InterPro" id="IPR000276">
    <property type="entry name" value="GPCR_Rhodpsn"/>
</dbReference>
<feature type="region of interest" description="Disordered" evidence="8">
    <location>
        <begin position="409"/>
        <end position="448"/>
    </location>
</feature>
<dbReference type="Proteomes" id="UP000749559">
    <property type="component" value="Unassembled WGS sequence"/>
</dbReference>
<accession>A0A8S4Q5K5</accession>
<feature type="transmembrane region" description="Helical" evidence="9">
    <location>
        <begin position="149"/>
        <end position="171"/>
    </location>
</feature>
<dbReference type="PROSITE" id="PS50262">
    <property type="entry name" value="G_PROTEIN_RECEP_F1_2"/>
    <property type="match status" value="1"/>
</dbReference>
<feature type="domain" description="G-protein coupled receptors family 1 profile" evidence="10">
    <location>
        <begin position="47"/>
        <end position="321"/>
    </location>
</feature>
<keyword evidence="6" id="KW-0675">Receptor</keyword>
<feature type="transmembrane region" description="Helical" evidence="9">
    <location>
        <begin position="68"/>
        <end position="88"/>
    </location>
</feature>
<keyword evidence="2 9" id="KW-0812">Transmembrane</keyword>
<evidence type="ECO:0000313" key="12">
    <source>
        <dbReference type="Proteomes" id="UP000749559"/>
    </source>
</evidence>
<evidence type="ECO:0000256" key="7">
    <source>
        <dbReference type="ARBA" id="ARBA00023224"/>
    </source>
</evidence>
<keyword evidence="7" id="KW-0807">Transducer</keyword>
<dbReference type="PANTHER" id="PTHR24243">
    <property type="entry name" value="G-PROTEIN COUPLED RECEPTOR"/>
    <property type="match status" value="1"/>
</dbReference>
<feature type="transmembrane region" description="Helical" evidence="9">
    <location>
        <begin position="200"/>
        <end position="225"/>
    </location>
</feature>
<feature type="transmembrane region" description="Helical" evidence="9">
    <location>
        <begin position="35"/>
        <end position="56"/>
    </location>
</feature>
<evidence type="ECO:0000256" key="9">
    <source>
        <dbReference type="SAM" id="Phobius"/>
    </source>
</evidence>
<dbReference type="CDD" id="cd14978">
    <property type="entry name" value="7tmA_FMRFamide_R-like"/>
    <property type="match status" value="1"/>
</dbReference>
<dbReference type="Gene3D" id="1.20.1070.10">
    <property type="entry name" value="Rhodopsin 7-helix transmembrane proteins"/>
    <property type="match status" value="1"/>
</dbReference>
<dbReference type="PRINTS" id="PR00237">
    <property type="entry name" value="GPCRRHODOPSN"/>
</dbReference>
<keyword evidence="12" id="KW-1185">Reference proteome</keyword>
<evidence type="ECO:0000313" key="11">
    <source>
        <dbReference type="EMBL" id="CAH1799643.1"/>
    </source>
</evidence>
<evidence type="ECO:0000256" key="1">
    <source>
        <dbReference type="ARBA" id="ARBA00004141"/>
    </source>
</evidence>
<sequence length="566" mass="64308">MNESQMTLMPPNKDDSIQLEHVAYLTKIADGFMHYVPPFILAFGTFGNLFVIIIMLQPKMRRKSSSMYLCVLAIADIIVLYTGLLRRWLVAFTQYDIRTASDVACKLFIYLLYVFSQFDSWILCALTIERLFAVTKPLKVKIICSRAKAATSLGILLFIFLVVNCHFIWMFGVESSDETNFEHKECYYMKPSYGVFYDEIYVWVDFLLVTVLPSSIIIIGNIILVTHIVHSRVQRQSLTASVFTRNSKHRVPYRLTNATIMLIAASVVFVVTTTPLLVMIIGQWNVFGRAPKTEYEGWVHILWQIVNLLYYSNNAFNFSLYCLSARSFRKELKLILCYCCRRINKKDRNTPLTQNSTNANHEADTSIQTVTDTVIANANAENLTVDDNQNMEDRDHTVHDDTAVTHAHYTTVGDARDKHVTNETPTDNVPDNDSIAPVRNNNINSSNNTDSVQTVFCNRDALGSNIDIIESNYDIIDSKYDTDVQGNFSFGSDVMITAGPYDDCIIPPPETYGNDDNNEMIENENVLTIDFDEESISSFKETPELDDDETPTGMAIINNESEETQL</sequence>
<dbReference type="OrthoDB" id="9990906at2759"/>
<keyword evidence="4" id="KW-0297">G-protein coupled receptor</keyword>
<dbReference type="EMBL" id="CAIIXF020000011">
    <property type="protein sequence ID" value="CAH1799643.1"/>
    <property type="molecule type" value="Genomic_DNA"/>
</dbReference>
<dbReference type="GO" id="GO:0004930">
    <property type="term" value="F:G protein-coupled receptor activity"/>
    <property type="evidence" value="ECO:0007669"/>
    <property type="project" value="UniProtKB-KW"/>
</dbReference>